<dbReference type="PANTHER" id="PTHR24023">
    <property type="entry name" value="COLLAGEN ALPHA"/>
    <property type="match status" value="1"/>
</dbReference>
<feature type="region of interest" description="Disordered" evidence="11">
    <location>
        <begin position="531"/>
        <end position="868"/>
    </location>
</feature>
<feature type="region of interest" description="Disordered" evidence="11">
    <location>
        <begin position="1"/>
        <end position="49"/>
    </location>
</feature>
<keyword evidence="4" id="KW-0964">Secreted</keyword>
<dbReference type="Pfam" id="PF01391">
    <property type="entry name" value="Collagen"/>
    <property type="match status" value="5"/>
</dbReference>
<dbReference type="PANTHER" id="PTHR24023:SF1082">
    <property type="entry name" value="COLLAGEN TRIPLE HELIX REPEAT"/>
    <property type="match status" value="1"/>
</dbReference>
<feature type="compositionally biased region" description="Low complexity" evidence="11">
    <location>
        <begin position="28"/>
        <end position="43"/>
    </location>
</feature>
<accession>A0A9Q1FJA4</accession>
<dbReference type="InterPro" id="IPR036465">
    <property type="entry name" value="vWFA_dom_sf"/>
</dbReference>
<evidence type="ECO:0000256" key="2">
    <source>
        <dbReference type="ARBA" id="ARBA00004498"/>
    </source>
</evidence>
<comment type="caution">
    <text evidence="13">The sequence shown here is derived from an EMBL/GenBank/DDBJ whole genome shotgun (WGS) entry which is preliminary data.</text>
</comment>
<name>A0A9Q1FJA4_SYNKA</name>
<evidence type="ECO:0000256" key="8">
    <source>
        <dbReference type="ARBA" id="ARBA00023119"/>
    </source>
</evidence>
<feature type="compositionally biased region" description="Pro residues" evidence="11">
    <location>
        <begin position="970"/>
        <end position="981"/>
    </location>
</feature>
<dbReference type="EMBL" id="JAINUF010000005">
    <property type="protein sequence ID" value="KAJ8359993.1"/>
    <property type="molecule type" value="Genomic_DNA"/>
</dbReference>
<evidence type="ECO:0000256" key="5">
    <source>
        <dbReference type="ARBA" id="ARBA00022530"/>
    </source>
</evidence>
<dbReference type="SUPFAM" id="SSF49899">
    <property type="entry name" value="Concanavalin A-like lectins/glucanases"/>
    <property type="match status" value="1"/>
</dbReference>
<keyword evidence="7" id="KW-0677">Repeat</keyword>
<dbReference type="GO" id="GO:0005615">
    <property type="term" value="C:extracellular space"/>
    <property type="evidence" value="ECO:0007669"/>
    <property type="project" value="TreeGrafter"/>
</dbReference>
<dbReference type="FunFam" id="2.60.120.200:FF:000068">
    <property type="entry name" value="collagen alpha-1(XXI) chain isoform X1"/>
    <property type="match status" value="1"/>
</dbReference>
<dbReference type="InterPro" id="IPR048287">
    <property type="entry name" value="TSPN-like_N"/>
</dbReference>
<dbReference type="Gene3D" id="3.40.50.410">
    <property type="entry name" value="von Willebrand factor, type A domain"/>
    <property type="match status" value="1"/>
</dbReference>
<sequence>MATKSSKLQREMFPPAQRNKLSHSLQKVSVSPSAPHSHAHAASLRGGPDSCSRYTCSAPGGTGAGLFNTMAYRRKTRHLAFQSLALLLLHSFCAAQEEDMRSSCRTAPSDLVFILDGSWSVADTNFEIVKRWLMNITTHFNIGQKFTQVGVIQYSDDPYLHIPLGNHYSGKDLIEAMESIEYMGGNTNTGKAIQFAHDRLFATSERAPNGVAKIAVVLTDGKSQDEVALAAEEARRKGIILFAIGVGEETEEWQLKAIANKPHSTYVFYVEDYIAISKIREVIRQKLCEETVCPERIPVNSRDEKGFDMLVHLNLAKKAKKTQGSYYGTKAYQVTSRVDLSESTRSLFPDGLPPSYVFVATLKYKGSVTMEKWDLWRVQTKEEKPQMAVTLNGVHRTVLFTTTNRGRSATQTVVFTQSPAKKLFDEQWHQLRLLVTEEDVTLYVDDLEIETLPLEPPDGIFVNGKTQVGKYVSKETTVPFEIQKLRIYCDPEQNIRETACEIPGVDGECINGPGDFEPDPTPEPCVCPPGPPGPVGLQGEAGRFGDPGQPGPAGAEGKPGIPGIRGSPGFQGPLGIQGPRGETGFMGEKGATGDSGKPGVSGLPGPQGPPGEKGSIGLRGEQGLRSKDGKMGEKGSRGLAGTPGYPGPSGHPGLDGKDGVPGSNGRKGEAGTPGNPGMEGREGHPGMRGVPGNQGRSGLKGEAGLPGEKGSRGAAGPSGEMGLAGEPGTHGQPGLKGSKGEHGHPGQSGLPGTEGKPGDPGMAGEPGHSGMPGMKGQNGDRGEQGQMGIQGTKGEKGDHGRPGGQGSAGLPGQKGEKGTSGDPGLRGQSGHQGSPGMPGQTGPSGPRGLSGGVGPVGPPGPAGKPGREISEQQIRQICREVLRTEIPALLGSSQPRGCDRCHSRPGSPGPQGPPGPAGRYGFRGFPGLSGANGLQGHPGLPGEPGVSGIKGDPGEMGEKGSQGRTQIGEPGPPGPQGPIGPPGTGKPGYPGKSGPPGLNGNEGTRGNPGVPGEPGVCHPSFCYGAMVRRDPFRKGPNY</sequence>
<dbReference type="InterPro" id="IPR050149">
    <property type="entry name" value="Collagen_superfamily"/>
</dbReference>
<dbReference type="PRINTS" id="PR00453">
    <property type="entry name" value="VWFADOMAIN"/>
</dbReference>
<dbReference type="OrthoDB" id="10256829at2759"/>
<evidence type="ECO:0000313" key="13">
    <source>
        <dbReference type="EMBL" id="KAJ8359993.1"/>
    </source>
</evidence>
<dbReference type="SMART" id="SM00327">
    <property type="entry name" value="VWA"/>
    <property type="match status" value="1"/>
</dbReference>
<feature type="compositionally biased region" description="Basic and acidic residues" evidence="11">
    <location>
        <begin position="622"/>
        <end position="636"/>
    </location>
</feature>
<dbReference type="CDD" id="cd01472">
    <property type="entry name" value="vWA_collagen"/>
    <property type="match status" value="1"/>
</dbReference>
<dbReference type="Gene3D" id="2.60.120.200">
    <property type="match status" value="1"/>
</dbReference>
<evidence type="ECO:0000256" key="4">
    <source>
        <dbReference type="ARBA" id="ARBA00022525"/>
    </source>
</evidence>
<dbReference type="InterPro" id="IPR002035">
    <property type="entry name" value="VWF_A"/>
</dbReference>
<evidence type="ECO:0000256" key="3">
    <source>
        <dbReference type="ARBA" id="ARBA00022490"/>
    </source>
</evidence>
<evidence type="ECO:0000256" key="7">
    <source>
        <dbReference type="ARBA" id="ARBA00022737"/>
    </source>
</evidence>
<dbReference type="Pfam" id="PF00092">
    <property type="entry name" value="VWA"/>
    <property type="match status" value="1"/>
</dbReference>
<feature type="region of interest" description="Disordered" evidence="11">
    <location>
        <begin position="890"/>
        <end position="1016"/>
    </location>
</feature>
<dbReference type="SUPFAM" id="SSF53300">
    <property type="entry name" value="vWA-like"/>
    <property type="match status" value="1"/>
</dbReference>
<keyword evidence="14" id="KW-1185">Reference proteome</keyword>
<keyword evidence="5" id="KW-0272">Extracellular matrix</keyword>
<gene>
    <name evidence="13" type="ORF">SKAU_G00165180</name>
</gene>
<reference evidence="13" key="1">
    <citation type="journal article" date="2023" name="Science">
        <title>Genome structures resolve the early diversification of teleost fishes.</title>
        <authorList>
            <person name="Parey E."/>
            <person name="Louis A."/>
            <person name="Montfort J."/>
            <person name="Bouchez O."/>
            <person name="Roques C."/>
            <person name="Iampietro C."/>
            <person name="Lluch J."/>
            <person name="Castinel A."/>
            <person name="Donnadieu C."/>
            <person name="Desvignes T."/>
            <person name="Floi Bucao C."/>
            <person name="Jouanno E."/>
            <person name="Wen M."/>
            <person name="Mejri S."/>
            <person name="Dirks R."/>
            <person name="Jansen H."/>
            <person name="Henkel C."/>
            <person name="Chen W.J."/>
            <person name="Zahm M."/>
            <person name="Cabau C."/>
            <person name="Klopp C."/>
            <person name="Thompson A.W."/>
            <person name="Robinson-Rechavi M."/>
            <person name="Braasch I."/>
            <person name="Lecointre G."/>
            <person name="Bobe J."/>
            <person name="Postlethwait J.H."/>
            <person name="Berthelot C."/>
            <person name="Roest Crollius H."/>
            <person name="Guiguen Y."/>
        </authorList>
    </citation>
    <scope>NUCLEOTIDE SEQUENCE</scope>
    <source>
        <strain evidence="13">WJC10195</strain>
    </source>
</reference>
<dbReference type="AlphaFoldDB" id="A0A9Q1FJA4"/>
<feature type="compositionally biased region" description="Pro residues" evidence="11">
    <location>
        <begin position="907"/>
        <end position="916"/>
    </location>
</feature>
<dbReference type="PROSITE" id="PS50234">
    <property type="entry name" value="VWFA"/>
    <property type="match status" value="1"/>
</dbReference>
<evidence type="ECO:0000256" key="6">
    <source>
        <dbReference type="ARBA" id="ARBA00022729"/>
    </source>
</evidence>
<dbReference type="FunFam" id="3.40.50.410:FF:000041">
    <property type="entry name" value="Collagen alpha-1(XXI) chain isoform X1"/>
    <property type="match status" value="1"/>
</dbReference>
<keyword evidence="3" id="KW-0963">Cytoplasm</keyword>
<dbReference type="InterPro" id="IPR013320">
    <property type="entry name" value="ConA-like_dom_sf"/>
</dbReference>
<proteinExistence type="inferred from homology"/>
<feature type="domain" description="VWFA" evidence="12">
    <location>
        <begin position="110"/>
        <end position="283"/>
    </location>
</feature>
<dbReference type="GO" id="GO:0031012">
    <property type="term" value="C:extracellular matrix"/>
    <property type="evidence" value="ECO:0007669"/>
    <property type="project" value="TreeGrafter"/>
</dbReference>
<evidence type="ECO:0000259" key="12">
    <source>
        <dbReference type="PROSITE" id="PS50234"/>
    </source>
</evidence>
<protein>
    <recommendedName>
        <fullName evidence="10">Collagen alpha-1(XXI) chain</fullName>
    </recommendedName>
</protein>
<keyword evidence="6" id="KW-0732">Signal</keyword>
<dbReference type="Proteomes" id="UP001152622">
    <property type="component" value="Chromosome 5"/>
</dbReference>
<dbReference type="GO" id="GO:0005737">
    <property type="term" value="C:cytoplasm"/>
    <property type="evidence" value="ECO:0007669"/>
    <property type="project" value="UniProtKB-SubCell"/>
</dbReference>
<evidence type="ECO:0000256" key="11">
    <source>
        <dbReference type="SAM" id="MobiDB-lite"/>
    </source>
</evidence>
<dbReference type="InterPro" id="IPR008160">
    <property type="entry name" value="Collagen"/>
</dbReference>
<evidence type="ECO:0000256" key="1">
    <source>
        <dbReference type="ARBA" id="ARBA00004496"/>
    </source>
</evidence>
<comment type="subcellular location">
    <subcellularLocation>
        <location evidence="1">Cytoplasm</location>
    </subcellularLocation>
    <subcellularLocation>
        <location evidence="2">Secreted</location>
        <location evidence="2">Extracellular space</location>
        <location evidence="2">Extracellular matrix</location>
    </subcellularLocation>
</comment>
<dbReference type="GO" id="GO:0005581">
    <property type="term" value="C:collagen trimer"/>
    <property type="evidence" value="ECO:0007669"/>
    <property type="project" value="UniProtKB-KW"/>
</dbReference>
<organism evidence="13 14">
    <name type="scientific">Synaphobranchus kaupii</name>
    <name type="common">Kaup's arrowtooth eel</name>
    <dbReference type="NCBI Taxonomy" id="118154"/>
    <lineage>
        <taxon>Eukaryota</taxon>
        <taxon>Metazoa</taxon>
        <taxon>Chordata</taxon>
        <taxon>Craniata</taxon>
        <taxon>Vertebrata</taxon>
        <taxon>Euteleostomi</taxon>
        <taxon>Actinopterygii</taxon>
        <taxon>Neopterygii</taxon>
        <taxon>Teleostei</taxon>
        <taxon>Anguilliformes</taxon>
        <taxon>Synaphobranchidae</taxon>
        <taxon>Synaphobranchus</taxon>
    </lineage>
</organism>
<evidence type="ECO:0000256" key="9">
    <source>
        <dbReference type="ARBA" id="ARBA00049648"/>
    </source>
</evidence>
<dbReference type="SMART" id="SM00210">
    <property type="entry name" value="TSPN"/>
    <property type="match status" value="1"/>
</dbReference>
<keyword evidence="8" id="KW-0176">Collagen</keyword>
<comment type="similarity">
    <text evidence="9">Belongs to the fibril-associated collagens with interrupted helices (FACIT) family.</text>
</comment>
<evidence type="ECO:0000313" key="14">
    <source>
        <dbReference type="Proteomes" id="UP001152622"/>
    </source>
</evidence>
<evidence type="ECO:0000256" key="10">
    <source>
        <dbReference type="ARBA" id="ARBA00074870"/>
    </source>
</evidence>